<protein>
    <submittedName>
        <fullName evidence="4">Putative GNAT family N-acyltransferase</fullName>
    </submittedName>
</protein>
<dbReference type="PROSITE" id="PS51186">
    <property type="entry name" value="GNAT"/>
    <property type="match status" value="1"/>
</dbReference>
<dbReference type="InterPro" id="IPR000182">
    <property type="entry name" value="GNAT_dom"/>
</dbReference>
<keyword evidence="5" id="KW-1185">Reference proteome</keyword>
<accession>A0A2T0Q3Y1</accession>
<proteinExistence type="predicted"/>
<feature type="domain" description="N-acetyltransferase" evidence="3">
    <location>
        <begin position="3"/>
        <end position="143"/>
    </location>
</feature>
<evidence type="ECO:0000313" key="5">
    <source>
        <dbReference type="Proteomes" id="UP000237846"/>
    </source>
</evidence>
<comment type="caution">
    <text evidence="4">The sequence shown here is derived from an EMBL/GenBank/DDBJ whole genome shotgun (WGS) entry which is preliminary data.</text>
</comment>
<gene>
    <name evidence="4" type="ORF">CLV72_10483</name>
</gene>
<name>A0A2T0Q3Y1_9ACTN</name>
<sequence>MTEIIVAATVAERAAGFAVREQVFIGEQGVPADMEYDALDDADSTDHFLARVGGEAVGAARLTAEGGTAALGRLAVLPRARGAGLGAELVRAVEQRARERGFTAVELHAQVPVLEFYRALGYTAHGEEFEEAGIPHVEMRKEL</sequence>
<dbReference type="OrthoDB" id="5173601at2"/>
<dbReference type="Proteomes" id="UP000237846">
    <property type="component" value="Unassembled WGS sequence"/>
</dbReference>
<dbReference type="PANTHER" id="PTHR43877">
    <property type="entry name" value="AMINOALKYLPHOSPHONATE N-ACETYLTRANSFERASE-RELATED-RELATED"/>
    <property type="match status" value="1"/>
</dbReference>
<dbReference type="InterPro" id="IPR016181">
    <property type="entry name" value="Acyl_CoA_acyltransferase"/>
</dbReference>
<evidence type="ECO:0000256" key="1">
    <source>
        <dbReference type="ARBA" id="ARBA00022679"/>
    </source>
</evidence>
<dbReference type="Gene3D" id="3.40.630.30">
    <property type="match status" value="1"/>
</dbReference>
<organism evidence="4 5">
    <name type="scientific">Allonocardiopsis opalescens</name>
    <dbReference type="NCBI Taxonomy" id="1144618"/>
    <lineage>
        <taxon>Bacteria</taxon>
        <taxon>Bacillati</taxon>
        <taxon>Actinomycetota</taxon>
        <taxon>Actinomycetes</taxon>
        <taxon>Streptosporangiales</taxon>
        <taxon>Allonocardiopsis</taxon>
    </lineage>
</organism>
<dbReference type="InterPro" id="IPR050832">
    <property type="entry name" value="Bact_Acetyltransf"/>
</dbReference>
<evidence type="ECO:0000259" key="3">
    <source>
        <dbReference type="PROSITE" id="PS51186"/>
    </source>
</evidence>
<evidence type="ECO:0000313" key="4">
    <source>
        <dbReference type="EMBL" id="PRX98506.1"/>
    </source>
</evidence>
<reference evidence="4 5" key="1">
    <citation type="submission" date="2018-03" db="EMBL/GenBank/DDBJ databases">
        <title>Genomic Encyclopedia of Archaeal and Bacterial Type Strains, Phase II (KMG-II): from individual species to whole genera.</title>
        <authorList>
            <person name="Goeker M."/>
        </authorList>
    </citation>
    <scope>NUCLEOTIDE SEQUENCE [LARGE SCALE GENOMIC DNA]</scope>
    <source>
        <strain evidence="4 5">DSM 45601</strain>
    </source>
</reference>
<dbReference type="RefSeq" id="WP_106245686.1">
    <property type="nucleotide sequence ID" value="NZ_PVZC01000004.1"/>
</dbReference>
<dbReference type="SUPFAM" id="SSF55729">
    <property type="entry name" value="Acyl-CoA N-acyltransferases (Nat)"/>
    <property type="match status" value="1"/>
</dbReference>
<evidence type="ECO:0000256" key="2">
    <source>
        <dbReference type="ARBA" id="ARBA00023315"/>
    </source>
</evidence>
<dbReference type="AlphaFoldDB" id="A0A2T0Q3Y1"/>
<dbReference type="EMBL" id="PVZC01000004">
    <property type="protein sequence ID" value="PRX98506.1"/>
    <property type="molecule type" value="Genomic_DNA"/>
</dbReference>
<keyword evidence="1 4" id="KW-0808">Transferase</keyword>
<dbReference type="CDD" id="cd04301">
    <property type="entry name" value="NAT_SF"/>
    <property type="match status" value="1"/>
</dbReference>
<dbReference type="Pfam" id="PF13673">
    <property type="entry name" value="Acetyltransf_10"/>
    <property type="match status" value="1"/>
</dbReference>
<dbReference type="GO" id="GO:0016747">
    <property type="term" value="F:acyltransferase activity, transferring groups other than amino-acyl groups"/>
    <property type="evidence" value="ECO:0007669"/>
    <property type="project" value="InterPro"/>
</dbReference>
<keyword evidence="2 4" id="KW-0012">Acyltransferase</keyword>